<gene>
    <name evidence="7" type="ORF">HGUI_02078</name>
</gene>
<dbReference type="PANTHER" id="PTHR45646:SF11">
    <property type="entry name" value="SERINE_THREONINE-PROTEIN KINASE DOA"/>
    <property type="match status" value="1"/>
</dbReference>
<evidence type="ECO:0000256" key="4">
    <source>
        <dbReference type="ARBA" id="ARBA00022777"/>
    </source>
</evidence>
<keyword evidence="5" id="KW-0067">ATP-binding</keyword>
<evidence type="ECO:0000313" key="7">
    <source>
        <dbReference type="EMBL" id="SGZ39878.1"/>
    </source>
</evidence>
<evidence type="ECO:0000256" key="3">
    <source>
        <dbReference type="ARBA" id="ARBA00022741"/>
    </source>
</evidence>
<reference evidence="8" key="1">
    <citation type="submission" date="2016-11" db="EMBL/GenBank/DDBJ databases">
        <authorList>
            <person name="Guldener U."/>
        </authorList>
    </citation>
    <scope>NUCLEOTIDE SEQUENCE [LARGE SCALE GENOMIC DNA]</scope>
</reference>
<dbReference type="InterPro" id="IPR000719">
    <property type="entry name" value="Prot_kinase_dom"/>
</dbReference>
<dbReference type="GO" id="GO:0005634">
    <property type="term" value="C:nucleus"/>
    <property type="evidence" value="ECO:0007669"/>
    <property type="project" value="TreeGrafter"/>
</dbReference>
<dbReference type="Gene3D" id="1.10.510.10">
    <property type="entry name" value="Transferase(Phosphotransferase) domain 1"/>
    <property type="match status" value="2"/>
</dbReference>
<dbReference type="PROSITE" id="PS00108">
    <property type="entry name" value="PROTEIN_KINASE_ST"/>
    <property type="match status" value="1"/>
</dbReference>
<dbReference type="AlphaFoldDB" id="A0A1L0FJW1"/>
<keyword evidence="2" id="KW-0808">Transferase</keyword>
<dbReference type="InterPro" id="IPR051175">
    <property type="entry name" value="CLK_kinases"/>
</dbReference>
<evidence type="ECO:0000256" key="2">
    <source>
        <dbReference type="ARBA" id="ARBA00022679"/>
    </source>
</evidence>
<dbReference type="OrthoDB" id="3971676at2759"/>
<dbReference type="GO" id="GO:0005524">
    <property type="term" value="F:ATP binding"/>
    <property type="evidence" value="ECO:0007669"/>
    <property type="project" value="UniProtKB-KW"/>
</dbReference>
<dbReference type="EMBL" id="FQNF01000033">
    <property type="protein sequence ID" value="SGZ39878.1"/>
    <property type="molecule type" value="Genomic_DNA"/>
</dbReference>
<dbReference type="InterPro" id="IPR008271">
    <property type="entry name" value="Ser/Thr_kinase_AS"/>
</dbReference>
<keyword evidence="4" id="KW-0418">Kinase</keyword>
<protein>
    <recommendedName>
        <fullName evidence="6">Protein kinase domain-containing protein</fullName>
    </recommendedName>
</protein>
<feature type="domain" description="Protein kinase" evidence="6">
    <location>
        <begin position="625"/>
        <end position="1160"/>
    </location>
</feature>
<dbReference type="SMART" id="SM00220">
    <property type="entry name" value="S_TKc"/>
    <property type="match status" value="1"/>
</dbReference>
<evidence type="ECO:0000313" key="8">
    <source>
        <dbReference type="Proteomes" id="UP000183365"/>
    </source>
</evidence>
<dbReference type="GO" id="GO:0043484">
    <property type="term" value="P:regulation of RNA splicing"/>
    <property type="evidence" value="ECO:0007669"/>
    <property type="project" value="TreeGrafter"/>
</dbReference>
<dbReference type="Pfam" id="PF00069">
    <property type="entry name" value="Pkinase"/>
    <property type="match status" value="1"/>
</dbReference>
<evidence type="ECO:0000256" key="1">
    <source>
        <dbReference type="ARBA" id="ARBA00022527"/>
    </source>
</evidence>
<dbReference type="Proteomes" id="UP000183365">
    <property type="component" value="Unassembled WGS sequence"/>
</dbReference>
<dbReference type="VEuPathDB" id="FungiDB:HGUI_02078"/>
<name>A0A1L0FJW1_9ASCO</name>
<evidence type="ECO:0000259" key="6">
    <source>
        <dbReference type="PROSITE" id="PS50011"/>
    </source>
</evidence>
<dbReference type="Gene3D" id="3.30.200.20">
    <property type="entry name" value="Phosphorylase Kinase, domain 1"/>
    <property type="match status" value="1"/>
</dbReference>
<organism evidence="7 8">
    <name type="scientific">Hanseniaspora guilliermondii</name>
    <dbReference type="NCBI Taxonomy" id="56406"/>
    <lineage>
        <taxon>Eukaryota</taxon>
        <taxon>Fungi</taxon>
        <taxon>Dikarya</taxon>
        <taxon>Ascomycota</taxon>
        <taxon>Saccharomycotina</taxon>
        <taxon>Saccharomycetes</taxon>
        <taxon>Saccharomycodales</taxon>
        <taxon>Saccharomycodaceae</taxon>
        <taxon>Hanseniaspora</taxon>
    </lineage>
</organism>
<dbReference type="PANTHER" id="PTHR45646">
    <property type="entry name" value="SERINE/THREONINE-PROTEIN KINASE DOA-RELATED"/>
    <property type="match status" value="1"/>
</dbReference>
<dbReference type="GO" id="GO:0004674">
    <property type="term" value="F:protein serine/threonine kinase activity"/>
    <property type="evidence" value="ECO:0007669"/>
    <property type="project" value="UniProtKB-KW"/>
</dbReference>
<keyword evidence="8" id="KW-1185">Reference proteome</keyword>
<accession>A0A1L0FJW1</accession>
<keyword evidence="3" id="KW-0547">Nucleotide-binding</keyword>
<keyword evidence="1" id="KW-0723">Serine/threonine-protein kinase</keyword>
<dbReference type="InterPro" id="IPR011009">
    <property type="entry name" value="Kinase-like_dom_sf"/>
</dbReference>
<proteinExistence type="predicted"/>
<sequence length="1240" mass="146828">MYKINNIVDEKQQHTSNDYTDPNNNINIDLNNINIKQPNNLNYNINHHIRKISLINENDNMFINHKPSINYFMNIQSLQNDLDFNTFLSSINVTYNDSYYNLTKIIPLITSFQSCNLNYLRFEQMYYKNNQINLEKLSIEDSDSKKYRKKVYSKYILNFYNNLRLLIDNSLNNLFLLKDKDVAFNNNIVDILIKQFMYLKFRLKEFYNQQDFKIHHLKDGYGEFDLNEKFYSNQLIINKKLGGGTYSKVYKVKSIVPNYMNFINDDTLDEIFDVMYKDRIKNNHKKVFDNDGVITEIDINGNEYVTIDSDEEDIIDFFNDLNIDKDQSNNLRRFSNISFNNFINNCQSIGIDLTSQDIFIPILLFNNIFNSDHYELGDEFLFYLGQHFYQTFLVNNPHISPGYNNLEDFKQFVETSFNSIFIATSYFIQYDHCSNCDICREYSFDLKDLLNTIQLELSMNDNYEDIISNPKVESKISSYNCHLVTSILQKIQNSSIFTNSFIFKNQIIFDSCIYFWTSDMNIWKYMFGYFDGNLPNPNPFPLLNNFKDSNVALYDTAKSSRENGIINAYLLLMYNIDNLNIFPYCMNNEPTSTLDHQSSILLIFGRFFKVNPEQIPYESQYLTLLQKPESIYQPNFPYTRKSNSNIFALKIIRYIDKYRIAARQELLLLYLIKEKDPEGRKNCLIIDSSLDMKGHIMILAPYYPCSVFDFSSSNALAYFPLSQTKLITRQLFEAIDFLHSLGFIHTDLKPENMVFETQDLLYSYEVNDTVKSTLSNRRLKASGGMRKLLKTPKIVLIDFGTSLKLDSYHPDIICTRHYRAPEVILGYQYDLKSDVWSLGCILYEFIIGEVLFHMHNNEAHLIMIQMLMNTTLRYDIQKSKFKNLKVYSKNYNNQLNKDTKAIKYLFNARDNYDFNWDIFINPKIENANTLIEQSRTNELLIDENRCNYELKAKEIIESTKRLDITISSKLRYLHEVSTYEWLKLINFEKILNDNWKDILHTNQGKIMNNEMFVFDYQNVVETHLCLPTDISLDALFDNEIDKTFMNFDNNLRFYNNQFHCLKQIIADDFQLFDSVESLDKYIINMILISKQNNDSYKECLDQFDDFKDGLFKALNFKNKKYLDYKLFKSWYLFIDLLRCCFVINEQERLSITELLEHPFFKDSKSNFDEFGNEIKSHISNSGMFGYDSSSDEKTDSLSNENTDSELVDISDAEDNVMIWDVATMIMYFDKLIMYWYLKDM</sequence>
<dbReference type="SUPFAM" id="SSF56112">
    <property type="entry name" value="Protein kinase-like (PK-like)"/>
    <property type="match status" value="1"/>
</dbReference>
<dbReference type="PROSITE" id="PS50011">
    <property type="entry name" value="PROTEIN_KINASE_DOM"/>
    <property type="match status" value="1"/>
</dbReference>
<evidence type="ECO:0000256" key="5">
    <source>
        <dbReference type="ARBA" id="ARBA00022840"/>
    </source>
</evidence>